<proteinExistence type="predicted"/>
<evidence type="ECO:0000313" key="3">
    <source>
        <dbReference type="Proteomes" id="UP000468864"/>
    </source>
</evidence>
<protein>
    <submittedName>
        <fullName evidence="2">Trypsin-like serine protease</fullName>
    </submittedName>
</protein>
<dbReference type="Pfam" id="PF00089">
    <property type="entry name" value="Trypsin"/>
    <property type="match status" value="1"/>
</dbReference>
<dbReference type="InterPro" id="IPR043504">
    <property type="entry name" value="Peptidase_S1_PA_chymotrypsin"/>
</dbReference>
<evidence type="ECO:0000313" key="2">
    <source>
        <dbReference type="EMBL" id="NEH95698.1"/>
    </source>
</evidence>
<evidence type="ECO:0000259" key="1">
    <source>
        <dbReference type="PROSITE" id="PS50240"/>
    </source>
</evidence>
<comment type="caution">
    <text evidence="2">The sequence shown here is derived from an EMBL/GenBank/DDBJ whole genome shotgun (WGS) entry which is preliminary data.</text>
</comment>
<feature type="domain" description="Peptidase S1" evidence="1">
    <location>
        <begin position="47"/>
        <end position="297"/>
    </location>
</feature>
<dbReference type="Gene3D" id="2.40.10.10">
    <property type="entry name" value="Trypsin-like serine proteases"/>
    <property type="match status" value="1"/>
</dbReference>
<dbReference type="SUPFAM" id="SSF50494">
    <property type="entry name" value="Trypsin-like serine proteases"/>
    <property type="match status" value="1"/>
</dbReference>
<dbReference type="GO" id="GO:0006508">
    <property type="term" value="P:proteolysis"/>
    <property type="evidence" value="ECO:0007669"/>
    <property type="project" value="UniProtKB-KW"/>
</dbReference>
<dbReference type="AlphaFoldDB" id="A0A6N9ZSL1"/>
<dbReference type="EMBL" id="WUEP01000041">
    <property type="protein sequence ID" value="NEH95698.1"/>
    <property type="molecule type" value="Genomic_DNA"/>
</dbReference>
<keyword evidence="2" id="KW-0378">Hydrolase</keyword>
<dbReference type="GO" id="GO:0004252">
    <property type="term" value="F:serine-type endopeptidase activity"/>
    <property type="evidence" value="ECO:0007669"/>
    <property type="project" value="InterPro"/>
</dbReference>
<dbReference type="Proteomes" id="UP000468864">
    <property type="component" value="Unassembled WGS sequence"/>
</dbReference>
<sequence length="369" mass="40780">MSRARLWQQYELGKPLIGWMSAKRWSGDGIVRKSSTFILLLAVFTFLFARSELRADSAEAPWVVEVVIDSAERCSGSVLAERWILTTARCLKGFGMQANVTVYYADREGTPREIYDGRSVLHAHRYYQGQAFPTWVIDIPNADYDVGLIELIRGSIDLSVTGRAKLYTPSRPKPWSTAGANRDFVMIGWGNTDDPVCSCLGNTAEPGCESTTTGRKFLGTGYSFDEAQRNAESLRSHSEIFTCLASSGAPWLLLIGGEYLVIAVEHGTHYPFDQSGYTYHYAALISTKTDWIWDASRNLRYEPTTGNYTAFGLSCGGGVGDPGYIECFERDGGTVVPPPPVPLCPRGRHCCEPMGDECRRCIPDGAQCQ</sequence>
<dbReference type="InterPro" id="IPR009003">
    <property type="entry name" value="Peptidase_S1_PA"/>
</dbReference>
<dbReference type="InterPro" id="IPR001254">
    <property type="entry name" value="Trypsin_dom"/>
</dbReference>
<reference evidence="2 3" key="1">
    <citation type="submission" date="2019-12" db="EMBL/GenBank/DDBJ databases">
        <title>Rhizobium genotypes associated with high levels of biological nitrogen fixation by grain legumes in a temperate-maritime cropping system.</title>
        <authorList>
            <person name="Maluk M."/>
            <person name="Francesc Ferrando Molina F."/>
            <person name="Lopez Del Egido L."/>
            <person name="Lafos M."/>
            <person name="Langarica-Fuentes A."/>
            <person name="Gebre Yohannes G."/>
            <person name="Young M.W."/>
            <person name="Martin P."/>
            <person name="Gantlett R."/>
            <person name="Kenicer G."/>
            <person name="Hawes C."/>
            <person name="Begg G.S."/>
            <person name="Quilliam R.S."/>
            <person name="Squire G.R."/>
            <person name="Poole P.S."/>
            <person name="Young P.W."/>
            <person name="Iannetta P.M."/>
            <person name="James E.K."/>
        </authorList>
    </citation>
    <scope>NUCLEOTIDE SEQUENCE [LARGE SCALE GENOMIC DNA]</scope>
    <source>
        <strain evidence="2 3">JHI2449</strain>
    </source>
</reference>
<organism evidence="2 3">
    <name type="scientific">Rhizobium laguerreae</name>
    <dbReference type="NCBI Taxonomy" id="1076926"/>
    <lineage>
        <taxon>Bacteria</taxon>
        <taxon>Pseudomonadati</taxon>
        <taxon>Pseudomonadota</taxon>
        <taxon>Alphaproteobacteria</taxon>
        <taxon>Hyphomicrobiales</taxon>
        <taxon>Rhizobiaceae</taxon>
        <taxon>Rhizobium/Agrobacterium group</taxon>
        <taxon>Rhizobium</taxon>
    </lineage>
</organism>
<gene>
    <name evidence="2" type="ORF">GR206_32585</name>
</gene>
<dbReference type="PROSITE" id="PS50240">
    <property type="entry name" value="TRYPSIN_DOM"/>
    <property type="match status" value="1"/>
</dbReference>
<accession>A0A6N9ZSL1</accession>
<keyword evidence="2" id="KW-0645">Protease</keyword>
<name>A0A6N9ZSL1_9HYPH</name>